<dbReference type="Proteomes" id="UP000245977">
    <property type="component" value="Plasmid p1_010030"/>
</dbReference>
<sequence length="266" mass="29271">MAFQVEQTEQPVNEPTVTPVENLEKLNSSGLNEKLKFRVQLCDVDGKLLEESTEEVACIALSGEKPIESQYSTPFENSNPEHRLPTLMGQLQSGEWLNTLDAVVSAIPFLGKLSDEQKNQLGTLTGRSNLTKVNSVQVFTSTASIHLPMTLLFEAWADAKTEVEEQISLLEQWALPEQLSKTTAAANLAQDFSLDSIFPSLVPPFVAVSYGGKRYAPMLIQSVSAPIVAPMDRDGNRLIIQVSATFISRTAWDKQDIINLYSGIQS</sequence>
<dbReference type="KEGG" id="adv:DJ533_00310"/>
<dbReference type="OrthoDB" id="8613896at2"/>
<keyword evidence="1" id="KW-0614">Plasmid</keyword>
<dbReference type="RefSeq" id="WP_065994771.1">
    <property type="nucleotide sequence ID" value="NZ_CP029389.2"/>
</dbReference>
<geneLocation type="plasmid" evidence="1 2">
    <name>p1_010030</name>
</geneLocation>
<evidence type="ECO:0000313" key="2">
    <source>
        <dbReference type="Proteomes" id="UP000245977"/>
    </source>
</evidence>
<accession>A0A2S2F850</accession>
<gene>
    <name evidence="1" type="ORF">DJ533_00310</name>
</gene>
<reference evidence="1" key="1">
    <citation type="submission" date="2019-08" db="EMBL/GenBank/DDBJ databases">
        <title>The complete genome of Acinetobacter defluvii strain WCHAD010030.</title>
        <authorList>
            <person name="Hu Y."/>
            <person name="Qin J."/>
            <person name="Feng Y."/>
            <person name="Zong Z."/>
        </authorList>
    </citation>
    <scope>NUCLEOTIDE SEQUENCE</scope>
    <source>
        <strain evidence="1">WCHA30</strain>
        <plasmid evidence="1">p1_010030</plasmid>
    </source>
</reference>
<protein>
    <submittedName>
        <fullName evidence="1">Uncharacterized protein</fullName>
    </submittedName>
</protein>
<organism evidence="1 2">
    <name type="scientific">Acinetobacter defluvii</name>
    <dbReference type="NCBI Taxonomy" id="1871111"/>
    <lineage>
        <taxon>Bacteria</taxon>
        <taxon>Pseudomonadati</taxon>
        <taxon>Pseudomonadota</taxon>
        <taxon>Gammaproteobacteria</taxon>
        <taxon>Moraxellales</taxon>
        <taxon>Moraxellaceae</taxon>
        <taxon>Acinetobacter</taxon>
    </lineage>
</organism>
<name>A0A2S2F850_9GAMM</name>
<evidence type="ECO:0000313" key="1">
    <source>
        <dbReference type="EMBL" id="AWL27161.1"/>
    </source>
</evidence>
<dbReference type="EMBL" id="CP029389">
    <property type="protein sequence ID" value="AWL27161.1"/>
    <property type="molecule type" value="Genomic_DNA"/>
</dbReference>
<dbReference type="STRING" id="1871111.GCA_001704615_00890"/>
<dbReference type="AlphaFoldDB" id="A0A2S2F850"/>
<keyword evidence="2" id="KW-1185">Reference proteome</keyword>
<proteinExistence type="predicted"/>